<dbReference type="EMBL" id="JACMSC010000003">
    <property type="protein sequence ID" value="KAG6530633.1"/>
    <property type="molecule type" value="Genomic_DNA"/>
</dbReference>
<keyword evidence="1" id="KW-1133">Transmembrane helix</keyword>
<keyword evidence="1" id="KW-0812">Transmembrane</keyword>
<proteinExistence type="predicted"/>
<evidence type="ECO:0000256" key="1">
    <source>
        <dbReference type="SAM" id="Phobius"/>
    </source>
</evidence>
<sequence length="107" mass="11689">MPNIWSDSNSRRGVHYIAKCVLHGSAVLHAVQGHFRSPYSKDIVFGKVLALVSLAVITNELLSMFFSPISVLFSVCSYYSVRVLEKVAACVTNMGRTVDLAGCLPRA</sequence>
<dbReference type="Proteomes" id="UP000734854">
    <property type="component" value="Unassembled WGS sequence"/>
</dbReference>
<keyword evidence="1" id="KW-0472">Membrane</keyword>
<evidence type="ECO:0000313" key="2">
    <source>
        <dbReference type="EMBL" id="KAG6530633.1"/>
    </source>
</evidence>
<accession>A0A8J5HSZ6</accession>
<gene>
    <name evidence="2" type="ORF">ZIOFF_012875</name>
</gene>
<dbReference type="AlphaFoldDB" id="A0A8J5HSZ6"/>
<feature type="transmembrane region" description="Helical" evidence="1">
    <location>
        <begin position="48"/>
        <end position="76"/>
    </location>
</feature>
<reference evidence="2 3" key="1">
    <citation type="submission" date="2020-08" db="EMBL/GenBank/DDBJ databases">
        <title>Plant Genome Project.</title>
        <authorList>
            <person name="Zhang R.-G."/>
        </authorList>
    </citation>
    <scope>NUCLEOTIDE SEQUENCE [LARGE SCALE GENOMIC DNA]</scope>
    <source>
        <tissue evidence="2">Rhizome</tissue>
    </source>
</reference>
<comment type="caution">
    <text evidence="2">The sequence shown here is derived from an EMBL/GenBank/DDBJ whole genome shotgun (WGS) entry which is preliminary data.</text>
</comment>
<keyword evidence="3" id="KW-1185">Reference proteome</keyword>
<evidence type="ECO:0000313" key="3">
    <source>
        <dbReference type="Proteomes" id="UP000734854"/>
    </source>
</evidence>
<name>A0A8J5HSZ6_ZINOF</name>
<organism evidence="2 3">
    <name type="scientific">Zingiber officinale</name>
    <name type="common">Ginger</name>
    <name type="synonym">Amomum zingiber</name>
    <dbReference type="NCBI Taxonomy" id="94328"/>
    <lineage>
        <taxon>Eukaryota</taxon>
        <taxon>Viridiplantae</taxon>
        <taxon>Streptophyta</taxon>
        <taxon>Embryophyta</taxon>
        <taxon>Tracheophyta</taxon>
        <taxon>Spermatophyta</taxon>
        <taxon>Magnoliopsida</taxon>
        <taxon>Liliopsida</taxon>
        <taxon>Zingiberales</taxon>
        <taxon>Zingiberaceae</taxon>
        <taxon>Zingiber</taxon>
    </lineage>
</organism>
<protein>
    <submittedName>
        <fullName evidence="2">Uncharacterized protein</fullName>
    </submittedName>
</protein>